<comment type="caution">
    <text evidence="1">The sequence shown here is derived from an EMBL/GenBank/DDBJ whole genome shotgun (WGS) entry which is preliminary data.</text>
</comment>
<dbReference type="Gene3D" id="3.80.10.10">
    <property type="entry name" value="Ribonuclease Inhibitor"/>
    <property type="match status" value="1"/>
</dbReference>
<evidence type="ECO:0000313" key="2">
    <source>
        <dbReference type="Proteomes" id="UP000807342"/>
    </source>
</evidence>
<dbReference type="Proteomes" id="UP000807342">
    <property type="component" value="Unassembled WGS sequence"/>
</dbReference>
<evidence type="ECO:0000313" key="1">
    <source>
        <dbReference type="EMBL" id="KAF9449407.1"/>
    </source>
</evidence>
<organism evidence="1 2">
    <name type="scientific">Macrolepiota fuliginosa MF-IS2</name>
    <dbReference type="NCBI Taxonomy" id="1400762"/>
    <lineage>
        <taxon>Eukaryota</taxon>
        <taxon>Fungi</taxon>
        <taxon>Dikarya</taxon>
        <taxon>Basidiomycota</taxon>
        <taxon>Agaricomycotina</taxon>
        <taxon>Agaricomycetes</taxon>
        <taxon>Agaricomycetidae</taxon>
        <taxon>Agaricales</taxon>
        <taxon>Agaricineae</taxon>
        <taxon>Agaricaceae</taxon>
        <taxon>Macrolepiota</taxon>
    </lineage>
</organism>
<evidence type="ECO:0008006" key="3">
    <source>
        <dbReference type="Google" id="ProtNLM"/>
    </source>
</evidence>
<dbReference type="Gene3D" id="1.20.1280.50">
    <property type="match status" value="1"/>
</dbReference>
<dbReference type="AlphaFoldDB" id="A0A9P6C2W1"/>
<name>A0A9P6C2W1_9AGAR</name>
<dbReference type="InterPro" id="IPR032675">
    <property type="entry name" value="LRR_dom_sf"/>
</dbReference>
<dbReference type="EMBL" id="MU151131">
    <property type="protein sequence ID" value="KAF9449407.1"/>
    <property type="molecule type" value="Genomic_DNA"/>
</dbReference>
<proteinExistence type="predicted"/>
<gene>
    <name evidence="1" type="ORF">P691DRAFT_774698</name>
</gene>
<dbReference type="OrthoDB" id="2824402at2759"/>
<dbReference type="SUPFAM" id="SSF81383">
    <property type="entry name" value="F-box domain"/>
    <property type="match status" value="1"/>
</dbReference>
<reference evidence="1" key="1">
    <citation type="submission" date="2020-11" db="EMBL/GenBank/DDBJ databases">
        <authorList>
            <consortium name="DOE Joint Genome Institute"/>
            <person name="Ahrendt S."/>
            <person name="Riley R."/>
            <person name="Andreopoulos W."/>
            <person name="Labutti K."/>
            <person name="Pangilinan J."/>
            <person name="Ruiz-Duenas F.J."/>
            <person name="Barrasa J.M."/>
            <person name="Sanchez-Garcia M."/>
            <person name="Camarero S."/>
            <person name="Miyauchi S."/>
            <person name="Serrano A."/>
            <person name="Linde D."/>
            <person name="Babiker R."/>
            <person name="Drula E."/>
            <person name="Ayuso-Fernandez I."/>
            <person name="Pacheco R."/>
            <person name="Padilla G."/>
            <person name="Ferreira P."/>
            <person name="Barriuso J."/>
            <person name="Kellner H."/>
            <person name="Castanera R."/>
            <person name="Alfaro M."/>
            <person name="Ramirez L."/>
            <person name="Pisabarro A.G."/>
            <person name="Kuo A."/>
            <person name="Tritt A."/>
            <person name="Lipzen A."/>
            <person name="He G."/>
            <person name="Yan M."/>
            <person name="Ng V."/>
            <person name="Cullen D."/>
            <person name="Martin F."/>
            <person name="Rosso M.-N."/>
            <person name="Henrissat B."/>
            <person name="Hibbett D."/>
            <person name="Martinez A.T."/>
            <person name="Grigoriev I.V."/>
        </authorList>
    </citation>
    <scope>NUCLEOTIDE SEQUENCE</scope>
    <source>
        <strain evidence="1">MF-IS2</strain>
    </source>
</reference>
<dbReference type="InterPro" id="IPR036047">
    <property type="entry name" value="F-box-like_dom_sf"/>
</dbReference>
<keyword evidence="2" id="KW-1185">Reference proteome</keyword>
<protein>
    <recommendedName>
        <fullName evidence="3">F-box domain-containing protein</fullName>
    </recommendedName>
</protein>
<sequence length="512" mass="57723">MNSAFLPKFHSTPDEINFICEELRCLDASSHQSAHVIEKRVSLNRRLNIIRSPTGRLPAEVLSAIFKLVAPQSIASLRTTAPEDELADAISKFHFPIHLGAVSKRWREIVWSTPSLWTSTSFPHHVFPKKRRSRVFLLYLQNSKNLPLHLAFFFPSSPDVDAQGSRGVLYRSTVDPDLIANMGRIQTLVLTDLPKTSLWLAHLDKLSTINNLMLGWSDDLPKPDGEYPLNKCRSLCCLNLRGAESPRMERHLYNIPFSITALDLDSLPIDTCIKLILKCRKLVRFRLIAPRSPHTDHIEDIQSWFGNQVVFEHLEELYWHHSNSDEWAKAFLGCACTPSLRLLHVVDDSAPSSRGCTEEARFFEQLLPSLTTLGLTVTNHLGDHDSHPVLFRPHSSVSKIVLIKCQLGVLVDVFSILTPELGATEKCTPNLKVLSIQGCVGVEGPQHVLGSFDIEPLLPMLERRLVAGDAFRLEFSDLTIDWTPRVQDGFRSLVAKGVDLEVVEDSEYVDWL</sequence>
<dbReference type="SUPFAM" id="SSF52047">
    <property type="entry name" value="RNI-like"/>
    <property type="match status" value="1"/>
</dbReference>
<accession>A0A9P6C2W1</accession>